<gene>
    <name evidence="1" type="ORF">SAMN06296416_102514</name>
</gene>
<evidence type="ECO:0000313" key="2">
    <source>
        <dbReference type="Proteomes" id="UP000219374"/>
    </source>
</evidence>
<sequence length="65" mass="7422">MDALLSTATQTNHRRSGLLESALMVIEELRTQIDPGDPKWADHLDKIVYVSQTLRAAVEIDRLYR</sequence>
<dbReference type="EMBL" id="OCND01000002">
    <property type="protein sequence ID" value="SOD53640.1"/>
    <property type="molecule type" value="Genomic_DNA"/>
</dbReference>
<proteinExistence type="predicted"/>
<dbReference type="RefSeq" id="WP_097121251.1">
    <property type="nucleotide sequence ID" value="NZ_OCND01000002.1"/>
</dbReference>
<reference evidence="1 2" key="1">
    <citation type="submission" date="2017-09" db="EMBL/GenBank/DDBJ databases">
        <authorList>
            <person name="Ehlers B."/>
            <person name="Leendertz F.H."/>
        </authorList>
    </citation>
    <scope>NUCLEOTIDE SEQUENCE [LARGE SCALE GENOMIC DNA]</scope>
    <source>
        <strain evidence="1 2">CGMCC 1.10978</strain>
    </source>
</reference>
<protein>
    <submittedName>
        <fullName evidence="1">Uncharacterized protein</fullName>
    </submittedName>
</protein>
<organism evidence="1 2">
    <name type="scientific">Pseudoxanthomonas wuyuanensis</name>
    <dbReference type="NCBI Taxonomy" id="1073196"/>
    <lineage>
        <taxon>Bacteria</taxon>
        <taxon>Pseudomonadati</taxon>
        <taxon>Pseudomonadota</taxon>
        <taxon>Gammaproteobacteria</taxon>
        <taxon>Lysobacterales</taxon>
        <taxon>Lysobacteraceae</taxon>
        <taxon>Pseudoxanthomonas</taxon>
    </lineage>
</organism>
<dbReference type="Proteomes" id="UP000219374">
    <property type="component" value="Unassembled WGS sequence"/>
</dbReference>
<name>A0A286D4P8_9GAMM</name>
<evidence type="ECO:0000313" key="1">
    <source>
        <dbReference type="EMBL" id="SOD53640.1"/>
    </source>
</evidence>
<accession>A0A286D4P8</accession>
<keyword evidence="2" id="KW-1185">Reference proteome</keyword>
<dbReference type="AlphaFoldDB" id="A0A286D4P8"/>